<evidence type="ECO:0000256" key="1">
    <source>
        <dbReference type="SAM" id="SignalP"/>
    </source>
</evidence>
<keyword evidence="1" id="KW-0732">Signal</keyword>
<protein>
    <recommendedName>
        <fullName evidence="4">Secreted protein</fullName>
    </recommendedName>
</protein>
<feature type="chain" id="PRO_5034024473" description="Secreted protein" evidence="1">
    <location>
        <begin position="21"/>
        <end position="96"/>
    </location>
</feature>
<proteinExistence type="predicted"/>
<dbReference type="AlphaFoldDB" id="A0A8H4BGH5"/>
<reference evidence="2 3" key="1">
    <citation type="submission" date="2019-09" db="EMBL/GenBank/DDBJ databases">
        <authorList>
            <consortium name="DOE Joint Genome Institute"/>
            <person name="Mondo S.J."/>
            <person name="Navarro-Mendoza M.I."/>
            <person name="Perez-Arques C."/>
            <person name="Panchal S."/>
            <person name="Nicolas F.E."/>
            <person name="Ganguly P."/>
            <person name="Pangilinan J."/>
            <person name="Grigoriev I."/>
            <person name="Heitman J."/>
            <person name="Sanya K."/>
            <person name="Garre V."/>
        </authorList>
    </citation>
    <scope>NUCLEOTIDE SEQUENCE [LARGE SCALE GENOMIC DNA]</scope>
    <source>
        <strain evidence="2 3">MU402</strain>
    </source>
</reference>
<evidence type="ECO:0000313" key="3">
    <source>
        <dbReference type="Proteomes" id="UP000469890"/>
    </source>
</evidence>
<gene>
    <name evidence="2" type="ORF">FB192DRAFT_1374142</name>
</gene>
<evidence type="ECO:0000313" key="2">
    <source>
        <dbReference type="EMBL" id="KAF1801684.1"/>
    </source>
</evidence>
<accession>A0A8H4BGH5</accession>
<sequence length="96" mass="11289">MGVWMRMLLCLWATSQCVRSSSFVLSWEKSQKNNNKHFHKIRNGDVHFQGHESTHHISTLKMIHLVVNKETRYKKRKSAAGCFWLLLISPSLFLTF</sequence>
<dbReference type="Proteomes" id="UP000469890">
    <property type="component" value="Unassembled WGS sequence"/>
</dbReference>
<comment type="caution">
    <text evidence="2">The sequence shown here is derived from an EMBL/GenBank/DDBJ whole genome shotgun (WGS) entry which is preliminary data.</text>
</comment>
<name>A0A8H4BGH5_MUCCL</name>
<evidence type="ECO:0008006" key="4">
    <source>
        <dbReference type="Google" id="ProtNLM"/>
    </source>
</evidence>
<organism evidence="2 3">
    <name type="scientific">Mucor circinelloides f. lusitanicus</name>
    <name type="common">Mucor racemosus var. lusitanicus</name>
    <dbReference type="NCBI Taxonomy" id="29924"/>
    <lineage>
        <taxon>Eukaryota</taxon>
        <taxon>Fungi</taxon>
        <taxon>Fungi incertae sedis</taxon>
        <taxon>Mucoromycota</taxon>
        <taxon>Mucoromycotina</taxon>
        <taxon>Mucoromycetes</taxon>
        <taxon>Mucorales</taxon>
        <taxon>Mucorineae</taxon>
        <taxon>Mucoraceae</taxon>
        <taxon>Mucor</taxon>
    </lineage>
</organism>
<feature type="signal peptide" evidence="1">
    <location>
        <begin position="1"/>
        <end position="20"/>
    </location>
</feature>
<dbReference type="EMBL" id="JAAECE010000004">
    <property type="protein sequence ID" value="KAF1801684.1"/>
    <property type="molecule type" value="Genomic_DNA"/>
</dbReference>